<dbReference type="SUPFAM" id="SSF56925">
    <property type="entry name" value="OMPA-like"/>
    <property type="match status" value="1"/>
</dbReference>
<dbReference type="Gene3D" id="2.40.160.20">
    <property type="match status" value="1"/>
</dbReference>
<proteinExistence type="predicted"/>
<organism evidence="2 3">
    <name type="scientific">Hoylesella loescheii DSM 19665 = JCM 12249 = ATCC 15930</name>
    <dbReference type="NCBI Taxonomy" id="1122985"/>
    <lineage>
        <taxon>Bacteria</taxon>
        <taxon>Pseudomonadati</taxon>
        <taxon>Bacteroidota</taxon>
        <taxon>Bacteroidia</taxon>
        <taxon>Bacteroidales</taxon>
        <taxon>Prevotellaceae</taxon>
        <taxon>Hoylesella</taxon>
    </lineage>
</organism>
<evidence type="ECO:0000313" key="3">
    <source>
        <dbReference type="Proteomes" id="UP000027442"/>
    </source>
</evidence>
<dbReference type="Pfam" id="PF19573">
    <property type="entry name" value="DUF6089"/>
    <property type="match status" value="1"/>
</dbReference>
<dbReference type="InterPro" id="IPR045743">
    <property type="entry name" value="DUF6089"/>
</dbReference>
<sequence>MIAIRKSLARVHLYNKVKRNWLATLLLVALPYGAMAQEDPLYRMEAGGTLGLVTYLGDFNGGIFRGAQPMGGLVLRRVINPYMDLRLAGFAGKIKGSSQNNSTYYPAYAASPYHFNRRLVDVSVAYEYNFWPYGTGRDYRGAQPLTPYIVGGLGLTHVSGGEKNVATANLFLGVGVKYKLADRLNLGLEWAMHFTMSDKLDGVADPYTVGSVGMFKNKDGYSAISLSLTYSFMPKCRTCNKDD</sequence>
<dbReference type="PATRIC" id="fig|1122985.7.peg.1038"/>
<dbReference type="AlphaFoldDB" id="A0A069QJQ7"/>
<comment type="caution">
    <text evidence="2">The sequence shown here is derived from an EMBL/GenBank/DDBJ whole genome shotgun (WGS) entry which is preliminary data.</text>
</comment>
<keyword evidence="3" id="KW-1185">Reference proteome</keyword>
<dbReference type="InterPro" id="IPR011250">
    <property type="entry name" value="OMP/PagP_B-barrel"/>
</dbReference>
<dbReference type="EMBL" id="JNGW01000037">
    <property type="protein sequence ID" value="KDR52912.1"/>
    <property type="molecule type" value="Genomic_DNA"/>
</dbReference>
<name>A0A069QJQ7_HOYLO</name>
<dbReference type="Proteomes" id="UP000027442">
    <property type="component" value="Unassembled WGS sequence"/>
</dbReference>
<feature type="domain" description="DUF6089" evidence="1">
    <location>
        <begin position="47"/>
        <end position="239"/>
    </location>
</feature>
<dbReference type="eggNOG" id="COG3637">
    <property type="taxonomic scope" value="Bacteria"/>
</dbReference>
<protein>
    <recommendedName>
        <fullName evidence="1">DUF6089 domain-containing protein</fullName>
    </recommendedName>
</protein>
<gene>
    <name evidence="2" type="ORF">HMPREF1991_01002</name>
</gene>
<dbReference type="HOGENOM" id="CLU_071588_2_0_10"/>
<evidence type="ECO:0000259" key="1">
    <source>
        <dbReference type="Pfam" id="PF19573"/>
    </source>
</evidence>
<accession>A0A069QJQ7</accession>
<reference evidence="2 3" key="1">
    <citation type="submission" date="2013-08" db="EMBL/GenBank/DDBJ databases">
        <authorList>
            <person name="Weinstock G."/>
            <person name="Sodergren E."/>
            <person name="Wylie T."/>
            <person name="Fulton L."/>
            <person name="Fulton R."/>
            <person name="Fronick C."/>
            <person name="O'Laughlin M."/>
            <person name="Godfrey J."/>
            <person name="Miner T."/>
            <person name="Herter B."/>
            <person name="Appelbaum E."/>
            <person name="Cordes M."/>
            <person name="Lek S."/>
            <person name="Wollam A."/>
            <person name="Pepin K.H."/>
            <person name="Palsikar V.B."/>
            <person name="Mitreva M."/>
            <person name="Wilson R.K."/>
        </authorList>
    </citation>
    <scope>NUCLEOTIDE SEQUENCE [LARGE SCALE GENOMIC DNA]</scope>
    <source>
        <strain evidence="2 3">ATCC 15930</strain>
    </source>
</reference>
<evidence type="ECO:0000313" key="2">
    <source>
        <dbReference type="EMBL" id="KDR52912.1"/>
    </source>
</evidence>